<keyword evidence="1 9" id="KW-0808">Transferase</keyword>
<evidence type="ECO:0000256" key="2">
    <source>
        <dbReference type="ARBA" id="ARBA00022723"/>
    </source>
</evidence>
<dbReference type="GO" id="GO:0004747">
    <property type="term" value="F:ribokinase activity"/>
    <property type="evidence" value="ECO:0007669"/>
    <property type="project" value="UniProtKB-UniRule"/>
</dbReference>
<evidence type="ECO:0000256" key="4">
    <source>
        <dbReference type="ARBA" id="ARBA00022777"/>
    </source>
</evidence>
<dbReference type="RefSeq" id="WP_162451753.1">
    <property type="nucleotide sequence ID" value="NZ_WLZY01000006.1"/>
</dbReference>
<feature type="binding site" evidence="9">
    <location>
        <position position="248"/>
    </location>
    <ligand>
        <name>K(+)</name>
        <dbReference type="ChEBI" id="CHEBI:29103"/>
    </ligand>
</feature>
<comment type="caution">
    <text evidence="12">The sequence shown here is derived from an EMBL/GenBank/DDBJ whole genome shotgun (WGS) entry which is preliminary data.</text>
</comment>
<organism evidence="12 13">
    <name type="scientific">Phytoactinopolyspora mesophila</name>
    <dbReference type="NCBI Taxonomy" id="2650750"/>
    <lineage>
        <taxon>Bacteria</taxon>
        <taxon>Bacillati</taxon>
        <taxon>Actinomycetota</taxon>
        <taxon>Actinomycetes</taxon>
        <taxon>Jiangellales</taxon>
        <taxon>Jiangellaceae</taxon>
        <taxon>Phytoactinopolyspora</taxon>
    </lineage>
</organism>
<evidence type="ECO:0000256" key="8">
    <source>
        <dbReference type="ARBA" id="ARBA00023277"/>
    </source>
</evidence>
<dbReference type="CDD" id="cd01174">
    <property type="entry name" value="ribokinase"/>
    <property type="match status" value="1"/>
</dbReference>
<evidence type="ECO:0000256" key="7">
    <source>
        <dbReference type="ARBA" id="ARBA00022958"/>
    </source>
</evidence>
<dbReference type="Proteomes" id="UP000460435">
    <property type="component" value="Unassembled WGS sequence"/>
</dbReference>
<dbReference type="SUPFAM" id="SSF53613">
    <property type="entry name" value="Ribokinase-like"/>
    <property type="match status" value="1"/>
</dbReference>
<dbReference type="PANTHER" id="PTHR10584">
    <property type="entry name" value="SUGAR KINASE"/>
    <property type="match status" value="1"/>
</dbReference>
<dbReference type="PRINTS" id="PR00990">
    <property type="entry name" value="RIBOKINASE"/>
</dbReference>
<feature type="binding site" evidence="9">
    <location>
        <position position="250"/>
    </location>
    <ligand>
        <name>K(+)</name>
        <dbReference type="ChEBI" id="CHEBI:29103"/>
    </ligand>
</feature>
<feature type="binding site" evidence="9">
    <location>
        <position position="140"/>
    </location>
    <ligand>
        <name>substrate</name>
    </ligand>
</feature>
<comment type="catalytic activity">
    <reaction evidence="9">
        <text>D-ribose + ATP = D-ribose 5-phosphate + ADP + H(+)</text>
        <dbReference type="Rhea" id="RHEA:13697"/>
        <dbReference type="ChEBI" id="CHEBI:15378"/>
        <dbReference type="ChEBI" id="CHEBI:30616"/>
        <dbReference type="ChEBI" id="CHEBI:47013"/>
        <dbReference type="ChEBI" id="CHEBI:78346"/>
        <dbReference type="ChEBI" id="CHEBI:456216"/>
        <dbReference type="EC" id="2.7.1.15"/>
    </reaction>
</comment>
<name>A0A7K3M6X6_9ACTN</name>
<feature type="binding site" evidence="9">
    <location>
        <position position="289"/>
    </location>
    <ligand>
        <name>K(+)</name>
        <dbReference type="ChEBI" id="CHEBI:29103"/>
    </ligand>
</feature>
<accession>A0A7K3M6X6</accession>
<keyword evidence="5 9" id="KW-0067">ATP-binding</keyword>
<dbReference type="Pfam" id="PF00294">
    <property type="entry name" value="PfkB"/>
    <property type="match status" value="1"/>
</dbReference>
<feature type="binding site" evidence="9">
    <location>
        <begin position="13"/>
        <end position="15"/>
    </location>
    <ligand>
        <name>substrate</name>
    </ligand>
</feature>
<feature type="binding site" evidence="9">
    <location>
        <position position="287"/>
    </location>
    <ligand>
        <name>K(+)</name>
        <dbReference type="ChEBI" id="CHEBI:29103"/>
    </ligand>
</feature>
<keyword evidence="4 9" id="KW-0418">Kinase</keyword>
<keyword evidence="9" id="KW-0963">Cytoplasm</keyword>
<feature type="binding site" evidence="9">
    <location>
        <begin position="221"/>
        <end position="226"/>
    </location>
    <ligand>
        <name>ATP</name>
        <dbReference type="ChEBI" id="CHEBI:30616"/>
    </ligand>
</feature>
<dbReference type="UniPathway" id="UPA00916">
    <property type="reaction ID" value="UER00889"/>
</dbReference>
<keyword evidence="8 9" id="KW-0119">Carbohydrate metabolism</keyword>
<dbReference type="InterPro" id="IPR029056">
    <property type="entry name" value="Ribokinase-like"/>
</dbReference>
<dbReference type="EC" id="2.7.1.15" evidence="9 10"/>
<comment type="activity regulation">
    <text evidence="9">Activated by a monovalent cation that binds near, but not in, the active site. The most likely occupant of the site in vivo is potassium. Ion binding induces a conformational change that may alter substrate affinity.</text>
</comment>
<feature type="binding site" evidence="9">
    <location>
        <position position="284"/>
    </location>
    <ligand>
        <name>K(+)</name>
        <dbReference type="ChEBI" id="CHEBI:29103"/>
    </ligand>
</feature>
<feature type="active site" description="Proton acceptor" evidence="9">
    <location>
        <position position="254"/>
    </location>
</feature>
<feature type="domain" description="Carbohydrate kinase PfkB" evidence="11">
    <location>
        <begin position="5"/>
        <end position="297"/>
    </location>
</feature>
<evidence type="ECO:0000256" key="3">
    <source>
        <dbReference type="ARBA" id="ARBA00022741"/>
    </source>
</evidence>
<evidence type="ECO:0000313" key="12">
    <source>
        <dbReference type="EMBL" id="NDL59069.1"/>
    </source>
</evidence>
<dbReference type="NCBIfam" id="TIGR02152">
    <property type="entry name" value="D_ribokin_bact"/>
    <property type="match status" value="1"/>
</dbReference>
<comment type="similarity">
    <text evidence="9">Belongs to the carbohydrate kinase PfkB family. Ribokinase subfamily.</text>
</comment>
<evidence type="ECO:0000256" key="1">
    <source>
        <dbReference type="ARBA" id="ARBA00022679"/>
    </source>
</evidence>
<feature type="binding site" evidence="9">
    <location>
        <position position="293"/>
    </location>
    <ligand>
        <name>K(+)</name>
        <dbReference type="ChEBI" id="CHEBI:29103"/>
    </ligand>
</feature>
<comment type="pathway">
    <text evidence="9">Carbohydrate metabolism; D-ribose degradation; D-ribose 5-phosphate from beta-D-ribopyranose: step 2/2.</text>
</comment>
<comment type="subcellular location">
    <subcellularLocation>
        <location evidence="9">Cytoplasm</location>
    </subcellularLocation>
</comment>
<reference evidence="12 13" key="1">
    <citation type="submission" date="2019-11" db="EMBL/GenBank/DDBJ databases">
        <authorList>
            <person name="Li X.-J."/>
            <person name="Feng X.-M."/>
        </authorList>
    </citation>
    <scope>NUCLEOTIDE SEQUENCE [LARGE SCALE GENOMIC DNA]</scope>
    <source>
        <strain evidence="12 13">XMNu-373</strain>
    </source>
</reference>
<dbReference type="PANTHER" id="PTHR10584:SF166">
    <property type="entry name" value="RIBOKINASE"/>
    <property type="match status" value="1"/>
</dbReference>
<comment type="caution">
    <text evidence="9">Lacks conserved residue(s) required for the propagation of feature annotation.</text>
</comment>
<feature type="binding site" evidence="9">
    <location>
        <position position="184"/>
    </location>
    <ligand>
        <name>ATP</name>
        <dbReference type="ChEBI" id="CHEBI:30616"/>
    </ligand>
</feature>
<evidence type="ECO:0000256" key="5">
    <source>
        <dbReference type="ARBA" id="ARBA00022840"/>
    </source>
</evidence>
<keyword evidence="6 9" id="KW-0460">Magnesium</keyword>
<feature type="binding site" evidence="9">
    <location>
        <begin position="41"/>
        <end position="45"/>
    </location>
    <ligand>
        <name>substrate</name>
    </ligand>
</feature>
<feature type="binding site" evidence="9">
    <location>
        <begin position="253"/>
        <end position="254"/>
    </location>
    <ligand>
        <name>ATP</name>
        <dbReference type="ChEBI" id="CHEBI:30616"/>
    </ligand>
</feature>
<evidence type="ECO:0000313" key="13">
    <source>
        <dbReference type="Proteomes" id="UP000460435"/>
    </source>
</evidence>
<keyword evidence="7 9" id="KW-0630">Potassium</keyword>
<dbReference type="GO" id="GO:0005829">
    <property type="term" value="C:cytosol"/>
    <property type="evidence" value="ECO:0007669"/>
    <property type="project" value="TreeGrafter"/>
</dbReference>
<dbReference type="Gene3D" id="3.40.1190.20">
    <property type="match status" value="1"/>
</dbReference>
<dbReference type="InterPro" id="IPR011611">
    <property type="entry name" value="PfkB_dom"/>
</dbReference>
<evidence type="ECO:0000256" key="6">
    <source>
        <dbReference type="ARBA" id="ARBA00022842"/>
    </source>
</evidence>
<gene>
    <name evidence="9 12" type="primary">rbsK</name>
    <name evidence="12" type="ORF">F7O44_18540</name>
</gene>
<dbReference type="AlphaFoldDB" id="A0A7K3M6X6"/>
<evidence type="ECO:0000259" key="11">
    <source>
        <dbReference type="Pfam" id="PF00294"/>
    </source>
</evidence>
<feature type="binding site" evidence="9">
    <location>
        <position position="254"/>
    </location>
    <ligand>
        <name>substrate</name>
    </ligand>
</feature>
<proteinExistence type="inferred from homology"/>
<comment type="cofactor">
    <cofactor evidence="9">
        <name>Mg(2+)</name>
        <dbReference type="ChEBI" id="CHEBI:18420"/>
    </cofactor>
    <text evidence="9">Requires a divalent cation, most likely magnesium in vivo, as an electrophilic catalyst to aid phosphoryl group transfer. It is the chelate of the metal and the nucleotide that is the actual substrate.</text>
</comment>
<dbReference type="HAMAP" id="MF_01987">
    <property type="entry name" value="Ribokinase"/>
    <property type="match status" value="1"/>
</dbReference>
<dbReference type="InterPro" id="IPR002139">
    <property type="entry name" value="Ribo/fructo_kinase"/>
</dbReference>
<sequence length="308" mass="31320">MSEKTIVVLGSANMDLVVSTERAPDMGETVTGRTFRTVPGGKGANQALAAARAGGTVRFLGAVGDDEFGHRIQRLLSADGVDVSGMTASNEPTGTAHITVDGGGGNSIIVVPGANGTVTTLTDEHRGVISSAATLLLQLELPLKLVTEASAFARWAGVRTVLTPAPVIPLPEALLDNVDLLVANEHEAAVLAGHPGTGSAIDEAEAMARTLAKRTKEVVVTLGDQGAMYASGAGAPVHVPAFEVDAVDTTAAGDTFVGVLAAGLAEDLPAEVALRRASAAAALAVKRFGASTSMPTRREIDKFLAANE</sequence>
<dbReference type="GO" id="GO:0005524">
    <property type="term" value="F:ATP binding"/>
    <property type="evidence" value="ECO:0007669"/>
    <property type="project" value="UniProtKB-UniRule"/>
</dbReference>
<evidence type="ECO:0000256" key="10">
    <source>
        <dbReference type="NCBIfam" id="TIGR02152"/>
    </source>
</evidence>
<dbReference type="EMBL" id="WLZY01000006">
    <property type="protein sequence ID" value="NDL59069.1"/>
    <property type="molecule type" value="Genomic_DNA"/>
</dbReference>
<keyword evidence="2 9" id="KW-0479">Metal-binding</keyword>
<keyword evidence="3 9" id="KW-0547">Nucleotide-binding</keyword>
<dbReference type="GO" id="GO:0046872">
    <property type="term" value="F:metal ion binding"/>
    <property type="evidence" value="ECO:0007669"/>
    <property type="project" value="UniProtKB-KW"/>
</dbReference>
<dbReference type="GO" id="GO:0019303">
    <property type="term" value="P:D-ribose catabolic process"/>
    <property type="evidence" value="ECO:0007669"/>
    <property type="project" value="UniProtKB-UniRule"/>
</dbReference>
<protein>
    <recommendedName>
        <fullName evidence="9 10">Ribokinase</fullName>
        <shortName evidence="9">RK</shortName>
        <ecNumber evidence="9 10">2.7.1.15</ecNumber>
    </recommendedName>
</protein>
<dbReference type="InterPro" id="IPR011877">
    <property type="entry name" value="Ribokinase"/>
</dbReference>
<keyword evidence="13" id="KW-1185">Reference proteome</keyword>
<comment type="subunit">
    <text evidence="9">Homodimer.</text>
</comment>
<comment type="function">
    <text evidence="9">Catalyzes the phosphorylation of ribose at O-5 in a reaction requiring ATP and magnesium. The resulting D-ribose-5-phosphate can then be used either for sythesis of nucleotides, histidine, and tryptophan, or as a component of the pentose phosphate pathway.</text>
</comment>
<evidence type="ECO:0000256" key="9">
    <source>
        <dbReference type="HAMAP-Rule" id="MF_01987"/>
    </source>
</evidence>